<comment type="similarity">
    <text evidence="2">Belongs to the class-I pyridoxal-phosphate-dependent aminotransferase family.</text>
</comment>
<dbReference type="Gene3D" id="3.40.640.10">
    <property type="entry name" value="Type I PLP-dependent aspartate aminotransferase-like (Major domain)"/>
    <property type="match status" value="1"/>
</dbReference>
<dbReference type="GO" id="GO:0006532">
    <property type="term" value="P:aspartate biosynthetic process"/>
    <property type="evidence" value="ECO:0007669"/>
    <property type="project" value="TreeGrafter"/>
</dbReference>
<evidence type="ECO:0000259" key="10">
    <source>
        <dbReference type="Pfam" id="PF11954"/>
    </source>
</evidence>
<evidence type="ECO:0000256" key="2">
    <source>
        <dbReference type="ARBA" id="ARBA00007441"/>
    </source>
</evidence>
<evidence type="ECO:0000259" key="9">
    <source>
        <dbReference type="Pfam" id="PF00155"/>
    </source>
</evidence>
<feature type="domain" description="Aminotransferase class I/classII large" evidence="9">
    <location>
        <begin position="622"/>
        <end position="994"/>
    </location>
</feature>
<dbReference type="InterPro" id="IPR015424">
    <property type="entry name" value="PyrdxlP-dep_Trfase"/>
</dbReference>
<dbReference type="GO" id="GO:0030170">
    <property type="term" value="F:pyridoxal phosphate binding"/>
    <property type="evidence" value="ECO:0007669"/>
    <property type="project" value="InterPro"/>
</dbReference>
<accession>A0A0P7AUY7</accession>
<evidence type="ECO:0000259" key="8">
    <source>
        <dbReference type="Pfam" id="PF00144"/>
    </source>
</evidence>
<dbReference type="InterPro" id="IPR015421">
    <property type="entry name" value="PyrdxlP-dep_Trfase_major"/>
</dbReference>
<dbReference type="AlphaFoldDB" id="A0A0P7AUY7"/>
<dbReference type="PANTHER" id="PTHR11879:SF55">
    <property type="entry name" value="GLUTAMATE OXALOACETATE TRANSAMINASE 1, ISOFORM B"/>
    <property type="match status" value="1"/>
</dbReference>
<keyword evidence="4" id="KW-0032">Aminotransferase</keyword>
<dbReference type="CDD" id="cd00609">
    <property type="entry name" value="AAT_like"/>
    <property type="match status" value="1"/>
</dbReference>
<evidence type="ECO:0000256" key="5">
    <source>
        <dbReference type="ARBA" id="ARBA00022679"/>
    </source>
</evidence>
<keyword evidence="12" id="KW-1185">Reference proteome</keyword>
<dbReference type="SUPFAM" id="SSF53383">
    <property type="entry name" value="PLP-dependent transferases"/>
    <property type="match status" value="1"/>
</dbReference>
<dbReference type="STRING" id="78410.A0A0P7AUY7"/>
<dbReference type="Pfam" id="PF00155">
    <property type="entry name" value="Aminotran_1_2"/>
    <property type="match status" value="1"/>
</dbReference>
<dbReference type="PRINTS" id="PR00799">
    <property type="entry name" value="TRANSAMINASE"/>
</dbReference>
<keyword evidence="6" id="KW-0663">Pyridoxal phosphate</keyword>
<dbReference type="InterPro" id="IPR015422">
    <property type="entry name" value="PyrdxlP-dep_Trfase_small"/>
</dbReference>
<evidence type="ECO:0000256" key="3">
    <source>
        <dbReference type="ARBA" id="ARBA00011738"/>
    </source>
</evidence>
<dbReference type="GO" id="GO:0004069">
    <property type="term" value="F:L-aspartate:2-oxoglutarate aminotransferase activity"/>
    <property type="evidence" value="ECO:0007669"/>
    <property type="project" value="TreeGrafter"/>
</dbReference>
<sequence>MASPLDDTATLQRRLKALEPVIQAICNVAGAPGISLSVSRHGEPVYRTSFGFGDLETKTPVTGSTQFPIGTMAKTFTATAVSALVAEGRLKWETPIKSIIPELQTASAAVTENLTIVDLLSHRSGLGRSNFWWQGADATLLLDKKDLVAYYNSLPLTGQFRADWGYSNWGYALAGEVIERVSGKTYAQYLEEKVYAPLGLKSTTVEPIHPSAASGLARPYAAMDDASLYPMPQPPVNGSTIMAPALGGVSSADDLTAYGIALLQAFRHEAGLQTSNPPPTIKHGLQQLSGHIFTAKALLEKSYAFGWYRTQLPNTVLGMGWNSIYVEKMPKIVPRTHVGPLIAHGGSLPGYHVSMALLPGIDSSVVVCTNSIALGDVSGWVSMALVEALVDTPEPSDYLALASEAAGNAALSVKRFEVKLEAARTTGGDGALPRSREEYVGRYRDEKRGWVIDVRARDTAPSGLEVAFQGLDSQAWALSHYEHDTFSWLASREEQAKRGRMVTYPLVADHFKLHFQAGHENGSVPETTRRKSLQSPASTEQPPSPPTNPRHVQGLAGKIADHCQSTATSDIILDPRAAMSDLLENGTNVQKKVAHPLANVPEGELESLNALQAQFTNDSRPDKADLMCGVYQTQEGNPYVLPSVKLARQMLFDDPKWDHEYPASHLGEAAFRDGSARLLFGETSQMIKEKRLASMQALGGSGACHMGAKFLRMHYEPYKANPRAKVYIPAETWVNHRNVFQYAGFETVSLPYYSPSTHAFDFDSFNEGLERIPLQSIVVLQVCGNNPTGCDPSAEQWQRLAQTFQAKQHFAFLDLSYPGFVSGSVAEDCAPIRMLAEAGTPLLLAATYGKSFGLYGERVGHLCVPLPTAQAAARAEQQMKLLARAETGAQPRFGAKLVANILGSPRIRTVWEDDLRGMAQDMAERRQALSRELVKQNAPGDWSFVTSQTGMFLYTAFDLEQVTYLREEHAVYLQDTGRLSIAGLNALNTAHVAASMAKAVSRQKH</sequence>
<evidence type="ECO:0000256" key="1">
    <source>
        <dbReference type="ARBA" id="ARBA00001933"/>
    </source>
</evidence>
<name>A0A0P7AUY7_9HYPO</name>
<protein>
    <submittedName>
        <fullName evidence="11">Uncharacterized protein</fullName>
    </submittedName>
</protein>
<dbReference type="EMBL" id="LKCW01000060">
    <property type="protein sequence ID" value="KPM41710.1"/>
    <property type="molecule type" value="Genomic_DNA"/>
</dbReference>
<feature type="domain" description="Peptidase S12 Pab87-related C-terminal" evidence="10">
    <location>
        <begin position="436"/>
        <end position="517"/>
    </location>
</feature>
<proteinExistence type="inferred from homology"/>
<evidence type="ECO:0000256" key="4">
    <source>
        <dbReference type="ARBA" id="ARBA00022576"/>
    </source>
</evidence>
<dbReference type="PANTHER" id="PTHR11879">
    <property type="entry name" value="ASPARTATE AMINOTRANSFERASE"/>
    <property type="match status" value="1"/>
</dbReference>
<feature type="domain" description="Beta-lactamase-related" evidence="8">
    <location>
        <begin position="30"/>
        <end position="371"/>
    </location>
</feature>
<comment type="subunit">
    <text evidence="3">Homodimer.</text>
</comment>
<feature type="region of interest" description="Disordered" evidence="7">
    <location>
        <begin position="517"/>
        <end position="553"/>
    </location>
</feature>
<evidence type="ECO:0000313" key="11">
    <source>
        <dbReference type="EMBL" id="KPM41710.1"/>
    </source>
</evidence>
<dbReference type="Pfam" id="PF11954">
    <property type="entry name" value="DUF3471"/>
    <property type="match status" value="1"/>
</dbReference>
<gene>
    <name evidence="11" type="ORF">AK830_g4869</name>
</gene>
<evidence type="ECO:0000256" key="6">
    <source>
        <dbReference type="ARBA" id="ARBA00022898"/>
    </source>
</evidence>
<organism evidence="11 12">
    <name type="scientific">Neonectria ditissima</name>
    <dbReference type="NCBI Taxonomy" id="78410"/>
    <lineage>
        <taxon>Eukaryota</taxon>
        <taxon>Fungi</taxon>
        <taxon>Dikarya</taxon>
        <taxon>Ascomycota</taxon>
        <taxon>Pezizomycotina</taxon>
        <taxon>Sordariomycetes</taxon>
        <taxon>Hypocreomycetidae</taxon>
        <taxon>Hypocreales</taxon>
        <taxon>Nectriaceae</taxon>
        <taxon>Neonectria</taxon>
    </lineage>
</organism>
<dbReference type="GO" id="GO:0005829">
    <property type="term" value="C:cytosol"/>
    <property type="evidence" value="ECO:0007669"/>
    <property type="project" value="TreeGrafter"/>
</dbReference>
<reference evidence="11 12" key="1">
    <citation type="submission" date="2015-09" db="EMBL/GenBank/DDBJ databases">
        <title>Draft genome of a European isolate of the apple canker pathogen Neonectria ditissima.</title>
        <authorList>
            <person name="Gomez-Cortecero A."/>
            <person name="Harrison R.J."/>
            <person name="Armitage A.D."/>
        </authorList>
    </citation>
    <scope>NUCLEOTIDE SEQUENCE [LARGE SCALE GENOMIC DNA]</scope>
    <source>
        <strain evidence="11 12">R09/05</strain>
    </source>
</reference>
<dbReference type="InterPro" id="IPR001466">
    <property type="entry name" value="Beta-lactam-related"/>
</dbReference>
<dbReference type="Gene3D" id="3.90.1150.10">
    <property type="entry name" value="Aspartate Aminotransferase, domain 1"/>
    <property type="match status" value="1"/>
</dbReference>
<dbReference type="Proteomes" id="UP000050424">
    <property type="component" value="Unassembled WGS sequence"/>
</dbReference>
<keyword evidence="5" id="KW-0808">Transferase</keyword>
<dbReference type="InterPro" id="IPR000796">
    <property type="entry name" value="Asp_trans"/>
</dbReference>
<dbReference type="InterPro" id="IPR004839">
    <property type="entry name" value="Aminotransferase_I/II_large"/>
</dbReference>
<comment type="caution">
    <text evidence="11">The sequence shown here is derived from an EMBL/GenBank/DDBJ whole genome shotgun (WGS) entry which is preliminary data.</text>
</comment>
<evidence type="ECO:0000313" key="12">
    <source>
        <dbReference type="Proteomes" id="UP000050424"/>
    </source>
</evidence>
<dbReference type="InterPro" id="IPR012338">
    <property type="entry name" value="Beta-lactam/transpept-like"/>
</dbReference>
<dbReference type="Gene3D" id="3.40.710.10">
    <property type="entry name" value="DD-peptidase/beta-lactamase superfamily"/>
    <property type="match status" value="1"/>
</dbReference>
<evidence type="ECO:0000256" key="7">
    <source>
        <dbReference type="SAM" id="MobiDB-lite"/>
    </source>
</evidence>
<comment type="cofactor">
    <cofactor evidence="1">
        <name>pyridoxal 5'-phosphate</name>
        <dbReference type="ChEBI" id="CHEBI:597326"/>
    </cofactor>
</comment>
<dbReference type="InterPro" id="IPR021860">
    <property type="entry name" value="Peptidase_S12_Pab87-rel_C"/>
</dbReference>
<dbReference type="SUPFAM" id="SSF56601">
    <property type="entry name" value="beta-lactamase/transpeptidase-like"/>
    <property type="match status" value="1"/>
</dbReference>
<dbReference type="OrthoDB" id="5102992at2759"/>
<dbReference type="Pfam" id="PF00144">
    <property type="entry name" value="Beta-lactamase"/>
    <property type="match status" value="1"/>
</dbReference>